<dbReference type="Gene3D" id="6.10.250.2510">
    <property type="match status" value="1"/>
</dbReference>
<organism evidence="3 4">
    <name type="scientific">Cirrhinus mrigala</name>
    <name type="common">Mrigala</name>
    <dbReference type="NCBI Taxonomy" id="683832"/>
    <lineage>
        <taxon>Eukaryota</taxon>
        <taxon>Metazoa</taxon>
        <taxon>Chordata</taxon>
        <taxon>Craniata</taxon>
        <taxon>Vertebrata</taxon>
        <taxon>Euteleostomi</taxon>
        <taxon>Actinopterygii</taxon>
        <taxon>Neopterygii</taxon>
        <taxon>Teleostei</taxon>
        <taxon>Ostariophysi</taxon>
        <taxon>Cypriniformes</taxon>
        <taxon>Cyprinidae</taxon>
        <taxon>Labeoninae</taxon>
        <taxon>Labeonini</taxon>
        <taxon>Cirrhinus</taxon>
    </lineage>
</organism>
<dbReference type="InterPro" id="IPR006077">
    <property type="entry name" value="Vinculin/catenin"/>
</dbReference>
<dbReference type="PANTHER" id="PTHR18914:SF24">
    <property type="entry name" value="CATENIN ALPHA-1"/>
    <property type="match status" value="1"/>
</dbReference>
<evidence type="ECO:0000313" key="3">
    <source>
        <dbReference type="EMBL" id="KAL0176173.1"/>
    </source>
</evidence>
<dbReference type="EMBL" id="JAMKFB020000014">
    <property type="protein sequence ID" value="KAL0176173.1"/>
    <property type="molecule type" value="Genomic_DNA"/>
</dbReference>
<dbReference type="AlphaFoldDB" id="A0ABD0PQ54"/>
<dbReference type="Pfam" id="PF01044">
    <property type="entry name" value="Vinculin"/>
    <property type="match status" value="1"/>
</dbReference>
<keyword evidence="2" id="KW-0963">Cytoplasm</keyword>
<dbReference type="GO" id="GO:0005737">
    <property type="term" value="C:cytoplasm"/>
    <property type="evidence" value="ECO:0007669"/>
    <property type="project" value="UniProtKB-SubCell"/>
</dbReference>
<evidence type="ECO:0000256" key="1">
    <source>
        <dbReference type="ARBA" id="ARBA00004496"/>
    </source>
</evidence>
<proteinExistence type="predicted"/>
<accession>A0ABD0PQ54</accession>
<keyword evidence="4" id="KW-1185">Reference proteome</keyword>
<feature type="non-terminal residue" evidence="3">
    <location>
        <position position="68"/>
    </location>
</feature>
<protein>
    <recommendedName>
        <fullName evidence="5">Catenin alpha-1</fullName>
    </recommendedName>
</protein>
<name>A0ABD0PQ54_CIRMR</name>
<reference evidence="3 4" key="1">
    <citation type="submission" date="2024-05" db="EMBL/GenBank/DDBJ databases">
        <title>Genome sequencing and assembly of Indian major carp, Cirrhinus mrigala (Hamilton, 1822).</title>
        <authorList>
            <person name="Mohindra V."/>
            <person name="Chowdhury L.M."/>
            <person name="Lal K."/>
            <person name="Jena J.K."/>
        </authorList>
    </citation>
    <scope>NUCLEOTIDE SEQUENCE [LARGE SCALE GENOMIC DNA]</scope>
    <source>
        <strain evidence="3">CM1030</strain>
        <tissue evidence="3">Blood</tissue>
    </source>
</reference>
<dbReference type="PANTHER" id="PTHR18914">
    <property type="entry name" value="ALPHA CATENIN"/>
    <property type="match status" value="1"/>
</dbReference>
<dbReference type="Proteomes" id="UP001529510">
    <property type="component" value="Unassembled WGS sequence"/>
</dbReference>
<evidence type="ECO:0000313" key="4">
    <source>
        <dbReference type="Proteomes" id="UP001529510"/>
    </source>
</evidence>
<evidence type="ECO:0008006" key="5">
    <source>
        <dbReference type="Google" id="ProtNLM"/>
    </source>
</evidence>
<comment type="caution">
    <text evidence="3">The sequence shown here is derived from an EMBL/GenBank/DDBJ whole genome shotgun (WGS) entry which is preliminary data.</text>
</comment>
<sequence length="68" mass="7747">KQIIVDPLSFSEERFRPSLEERLESIISGAALMADSSCTRDDRRERIVAECNSVRQALQDLLSEYMGN</sequence>
<evidence type="ECO:0000256" key="2">
    <source>
        <dbReference type="ARBA" id="ARBA00022490"/>
    </source>
</evidence>
<comment type="subcellular location">
    <subcellularLocation>
        <location evidence="1">Cytoplasm</location>
    </subcellularLocation>
</comment>
<feature type="non-terminal residue" evidence="3">
    <location>
        <position position="1"/>
    </location>
</feature>
<gene>
    <name evidence="3" type="ORF">M9458_028503</name>
</gene>